<dbReference type="Proteomes" id="UP000564644">
    <property type="component" value="Unassembled WGS sequence"/>
</dbReference>
<dbReference type="InterPro" id="IPR011002">
    <property type="entry name" value="FliG_a-hlx"/>
</dbReference>
<dbReference type="SUPFAM" id="SSF48029">
    <property type="entry name" value="FliG"/>
    <property type="match status" value="1"/>
</dbReference>
<keyword evidence="2" id="KW-0812">Transmembrane</keyword>
<keyword evidence="2" id="KW-1133">Transmembrane helix</keyword>
<evidence type="ECO:0000313" key="4">
    <source>
        <dbReference type="Proteomes" id="UP000564644"/>
    </source>
</evidence>
<comment type="caution">
    <text evidence="3">The sequence shown here is derived from an EMBL/GenBank/DDBJ whole genome shotgun (WGS) entry which is preliminary data.</text>
</comment>
<dbReference type="RefSeq" id="WP_185130520.1">
    <property type="nucleotide sequence ID" value="NZ_JACJVO010000022.1"/>
</dbReference>
<sequence>MSGSNVEKSSYSGFERFLFFLTPVLFTAVLLGVLMLLFNSNWRHSALEIGNKIPLLSSVIPDPAEPSQAAGNGGQQLTVDNARQKVDELNAQLLEKQTALQQEQGKTAEQQKTIDDLKNQISSLNKQIEDKTITAQQYDDKIKSLASMYGKMTPSKAAPIFEKMTVEEAALVLGAMSDTERGRILEKMTPTVAADVTTRLKDADTVQNQEIAALQARIKQLEDQLGNGASTLDMTQLKMTFTSMQPAKAATLLLQMASSDQAKTIKILEALDDSSRSQVLAAMSDEDKKATGKLLDKLIPANP</sequence>
<keyword evidence="2" id="KW-0472">Membrane</keyword>
<evidence type="ECO:0000256" key="2">
    <source>
        <dbReference type="SAM" id="Phobius"/>
    </source>
</evidence>
<dbReference type="AlphaFoldDB" id="A0A7X0SMS5"/>
<keyword evidence="4" id="KW-1185">Reference proteome</keyword>
<dbReference type="SUPFAM" id="SSF158791">
    <property type="entry name" value="MgtE N-terminal domain-like"/>
    <property type="match status" value="1"/>
</dbReference>
<protein>
    <submittedName>
        <fullName evidence="3">MgtE protein</fullName>
    </submittedName>
</protein>
<evidence type="ECO:0000313" key="3">
    <source>
        <dbReference type="EMBL" id="MBB6732852.1"/>
    </source>
</evidence>
<name>A0A7X0SMS5_9BACL</name>
<dbReference type="Gene3D" id="1.10.220.30">
    <property type="match status" value="1"/>
</dbReference>
<feature type="coiled-coil region" evidence="1">
    <location>
        <begin position="204"/>
        <end position="231"/>
    </location>
</feature>
<dbReference type="EMBL" id="JACJVO010000022">
    <property type="protein sequence ID" value="MBB6732852.1"/>
    <property type="molecule type" value="Genomic_DNA"/>
</dbReference>
<evidence type="ECO:0000256" key="1">
    <source>
        <dbReference type="SAM" id="Coils"/>
    </source>
</evidence>
<reference evidence="3 4" key="1">
    <citation type="submission" date="2020-08" db="EMBL/GenBank/DDBJ databases">
        <title>Cohnella phylogeny.</title>
        <authorList>
            <person name="Dunlap C."/>
        </authorList>
    </citation>
    <scope>NUCLEOTIDE SEQUENCE [LARGE SCALE GENOMIC DNA]</scope>
    <source>
        <strain evidence="3 4">CBP 2801</strain>
    </source>
</reference>
<gene>
    <name evidence="3" type="ORF">H7C18_18210</name>
</gene>
<feature type="coiled-coil region" evidence="1">
    <location>
        <begin position="79"/>
        <end position="134"/>
    </location>
</feature>
<accession>A0A7X0SMS5</accession>
<feature type="transmembrane region" description="Helical" evidence="2">
    <location>
        <begin position="17"/>
        <end position="38"/>
    </location>
</feature>
<organism evidence="3 4">
    <name type="scientific">Cohnella zeiphila</name>
    <dbReference type="NCBI Taxonomy" id="2761120"/>
    <lineage>
        <taxon>Bacteria</taxon>
        <taxon>Bacillati</taxon>
        <taxon>Bacillota</taxon>
        <taxon>Bacilli</taxon>
        <taxon>Bacillales</taxon>
        <taxon>Paenibacillaceae</taxon>
        <taxon>Cohnella</taxon>
    </lineage>
</organism>
<proteinExistence type="predicted"/>
<keyword evidence="1" id="KW-0175">Coiled coil</keyword>